<evidence type="ECO:0000313" key="4">
    <source>
        <dbReference type="Proteomes" id="UP000809829"/>
    </source>
</evidence>
<dbReference type="GO" id="GO:0051301">
    <property type="term" value="P:cell division"/>
    <property type="evidence" value="ECO:0007669"/>
    <property type="project" value="UniProtKB-KW"/>
</dbReference>
<evidence type="ECO:0000259" key="2">
    <source>
        <dbReference type="PROSITE" id="PS51782"/>
    </source>
</evidence>
<reference evidence="3 4" key="1">
    <citation type="submission" date="2021-01" db="EMBL/GenBank/DDBJ databases">
        <title>Genomic Encyclopedia of Type Strains, Phase IV (KMG-IV): sequencing the most valuable type-strain genomes for metagenomic binning, comparative biology and taxonomic classification.</title>
        <authorList>
            <person name="Goeker M."/>
        </authorList>
    </citation>
    <scope>NUCLEOTIDE SEQUENCE [LARGE SCALE GENOMIC DNA]</scope>
    <source>
        <strain evidence="3 4">DSM 104297</strain>
    </source>
</reference>
<keyword evidence="1" id="KW-0472">Membrane</keyword>
<proteinExistence type="predicted"/>
<dbReference type="EMBL" id="JAFBFC010000001">
    <property type="protein sequence ID" value="MBM7701963.1"/>
    <property type="molecule type" value="Genomic_DNA"/>
</dbReference>
<keyword evidence="1" id="KW-0812">Transmembrane</keyword>
<keyword evidence="4" id="KW-1185">Reference proteome</keyword>
<sequence>MKNYLESIKHYVGFFIIIGALTFVMTLLLSDKHVDLNQYTMVTIAQGDTLWGLALEYEQHHQLSSNEFIQWVEKMNELNKVKIETLSPGEQLYIPVLKEEINYETIYAIKEK</sequence>
<dbReference type="CDD" id="cd00118">
    <property type="entry name" value="LysM"/>
    <property type="match status" value="1"/>
</dbReference>
<dbReference type="InterPro" id="IPR018392">
    <property type="entry name" value="LysM"/>
</dbReference>
<dbReference type="Gene3D" id="3.10.350.10">
    <property type="entry name" value="LysM domain"/>
    <property type="match status" value="1"/>
</dbReference>
<gene>
    <name evidence="3" type="ORF">JOC83_000789</name>
</gene>
<keyword evidence="3" id="KW-0132">Cell division</keyword>
<dbReference type="Pfam" id="PF01476">
    <property type="entry name" value="LysM"/>
    <property type="match status" value="1"/>
</dbReference>
<dbReference type="RefSeq" id="WP_205184032.1">
    <property type="nucleotide sequence ID" value="NZ_JAFBFC010000001.1"/>
</dbReference>
<name>A0ABS2QRN3_9BACI</name>
<dbReference type="InterPro" id="IPR036779">
    <property type="entry name" value="LysM_dom_sf"/>
</dbReference>
<evidence type="ECO:0000256" key="1">
    <source>
        <dbReference type="SAM" id="Phobius"/>
    </source>
</evidence>
<dbReference type="PROSITE" id="PS51782">
    <property type="entry name" value="LYSM"/>
    <property type="match status" value="1"/>
</dbReference>
<keyword evidence="3" id="KW-0131">Cell cycle</keyword>
<evidence type="ECO:0000313" key="3">
    <source>
        <dbReference type="EMBL" id="MBM7701963.1"/>
    </source>
</evidence>
<feature type="domain" description="LysM" evidence="2">
    <location>
        <begin position="40"/>
        <end position="94"/>
    </location>
</feature>
<dbReference type="Proteomes" id="UP000809829">
    <property type="component" value="Unassembled WGS sequence"/>
</dbReference>
<comment type="caution">
    <text evidence="3">The sequence shown here is derived from an EMBL/GenBank/DDBJ whole genome shotgun (WGS) entry which is preliminary data.</text>
</comment>
<feature type="transmembrane region" description="Helical" evidence="1">
    <location>
        <begin position="12"/>
        <end position="30"/>
    </location>
</feature>
<organism evidence="3 4">
    <name type="scientific">Priestia iocasae</name>
    <dbReference type="NCBI Taxonomy" id="2291674"/>
    <lineage>
        <taxon>Bacteria</taxon>
        <taxon>Bacillati</taxon>
        <taxon>Bacillota</taxon>
        <taxon>Bacilli</taxon>
        <taxon>Bacillales</taxon>
        <taxon>Bacillaceae</taxon>
        <taxon>Priestia</taxon>
    </lineage>
</organism>
<protein>
    <submittedName>
        <fullName evidence="3">Cell division protein YceG involved in septum cleavage</fullName>
    </submittedName>
</protein>
<accession>A0ABS2QRN3</accession>
<keyword evidence="1" id="KW-1133">Transmembrane helix</keyword>